<dbReference type="GO" id="GO:0010181">
    <property type="term" value="F:FMN binding"/>
    <property type="evidence" value="ECO:0007669"/>
    <property type="project" value="InterPro"/>
</dbReference>
<comment type="cofactor">
    <cofactor evidence="1">
        <name>FMN</name>
        <dbReference type="ChEBI" id="CHEBI:58210"/>
    </cofactor>
</comment>
<evidence type="ECO:0000313" key="9">
    <source>
        <dbReference type="EMBL" id="RBW51482.1"/>
    </source>
</evidence>
<feature type="binding site" evidence="7">
    <location>
        <position position="254"/>
    </location>
    <ligand>
        <name>FMN</name>
        <dbReference type="ChEBI" id="CHEBI:58210"/>
    </ligand>
</feature>
<feature type="binding site" evidence="7">
    <location>
        <position position="278"/>
    </location>
    <ligand>
        <name>glyoxylate</name>
        <dbReference type="ChEBI" id="CHEBI:36655"/>
    </ligand>
</feature>
<feature type="domain" description="FMN hydroxy acid dehydrogenase" evidence="8">
    <location>
        <begin position="2"/>
        <end position="381"/>
    </location>
</feature>
<evidence type="ECO:0000256" key="5">
    <source>
        <dbReference type="ARBA" id="ARBA00024042"/>
    </source>
</evidence>
<comment type="caution">
    <text evidence="9">The sequence shown here is derived from an EMBL/GenBank/DDBJ whole genome shotgun (WGS) entry which is preliminary data.</text>
</comment>
<feature type="binding site" evidence="7">
    <location>
        <position position="28"/>
    </location>
    <ligand>
        <name>glyoxylate</name>
        <dbReference type="ChEBI" id="CHEBI:36655"/>
    </ligand>
</feature>
<evidence type="ECO:0000256" key="6">
    <source>
        <dbReference type="PIRSR" id="PIRSR000138-1"/>
    </source>
</evidence>
<dbReference type="PROSITE" id="PS51349">
    <property type="entry name" value="FMN_HYDROXY_ACID_DH_2"/>
    <property type="match status" value="1"/>
</dbReference>
<sequence>MDLHSTYPGIMDLKWRAKRRLPRFVWEYLDSGTGVEATKARNRAALDHIGFNPSILHGTMDFDLSTTFLGQNHPLPFGMSPIGMSGLIWPKAEQLLAQEAARADIPYTLSTVASQSPEDMAPHIGSQAWFQLYPPKKPDIRQDLLDRAKSSGFSTLVLTVDVPVASRRERQTRSGLTQPPKLTPRLLAQIAMRPAWALGMAQNGMPRMRSLDKYIQKQSNLPPTAHIGYLLRTSPDMEYVKWLRDHWDGPFIVKGVMRAQDVAQLEAVGVDALWVSNHAGRQFDGAPATIEALPLIRASTQLPLIFDSGIEGGLDILRALALGADFVMLGRAFHFGLAALGAKGPGHVIDILKQDMMANMGQLGARSLRDLPAATHLPALQ</sequence>
<dbReference type="RefSeq" id="WP_113824836.1">
    <property type="nucleotide sequence ID" value="NZ_QOCE01000045.1"/>
</dbReference>
<keyword evidence="4" id="KW-0560">Oxidoreductase</keyword>
<accession>A0A366WTV8</accession>
<feature type="binding site" evidence="7">
    <location>
        <position position="133"/>
    </location>
    <ligand>
        <name>glyoxylate</name>
        <dbReference type="ChEBI" id="CHEBI:36655"/>
    </ligand>
</feature>
<dbReference type="GO" id="GO:0004459">
    <property type="term" value="F:L-lactate dehydrogenase (NAD+) activity"/>
    <property type="evidence" value="ECO:0007669"/>
    <property type="project" value="TreeGrafter"/>
</dbReference>
<evidence type="ECO:0000256" key="2">
    <source>
        <dbReference type="ARBA" id="ARBA00022630"/>
    </source>
</evidence>
<feature type="binding site" evidence="7">
    <location>
        <position position="159"/>
    </location>
    <ligand>
        <name>FMN</name>
        <dbReference type="ChEBI" id="CHEBI:58210"/>
    </ligand>
</feature>
<feature type="binding site" evidence="7">
    <location>
        <begin position="81"/>
        <end position="83"/>
    </location>
    <ligand>
        <name>FMN</name>
        <dbReference type="ChEBI" id="CHEBI:58210"/>
    </ligand>
</feature>
<gene>
    <name evidence="9" type="ORF">DS909_17945</name>
</gene>
<dbReference type="InterPro" id="IPR037396">
    <property type="entry name" value="FMN_HAD"/>
</dbReference>
<dbReference type="OrthoDB" id="9770452at2"/>
<keyword evidence="3 7" id="KW-0288">FMN</keyword>
<feature type="binding site" evidence="7">
    <location>
        <begin position="330"/>
        <end position="331"/>
    </location>
    <ligand>
        <name>FMN</name>
        <dbReference type="ChEBI" id="CHEBI:58210"/>
    </ligand>
</feature>
<dbReference type="Gene3D" id="3.20.20.70">
    <property type="entry name" value="Aldolase class I"/>
    <property type="match status" value="1"/>
</dbReference>
<evidence type="ECO:0000256" key="7">
    <source>
        <dbReference type="PIRSR" id="PIRSR000138-2"/>
    </source>
</evidence>
<dbReference type="CDD" id="cd02809">
    <property type="entry name" value="alpha_hydroxyacid_oxid_FMN"/>
    <property type="match status" value="1"/>
</dbReference>
<proteinExistence type="inferred from homology"/>
<dbReference type="PANTHER" id="PTHR10578">
    <property type="entry name" value="S -2-HYDROXY-ACID OXIDASE-RELATED"/>
    <property type="match status" value="1"/>
</dbReference>
<dbReference type="SUPFAM" id="SSF51395">
    <property type="entry name" value="FMN-linked oxidoreductases"/>
    <property type="match status" value="1"/>
</dbReference>
<evidence type="ECO:0000313" key="10">
    <source>
        <dbReference type="Proteomes" id="UP000252706"/>
    </source>
</evidence>
<dbReference type="InterPro" id="IPR013785">
    <property type="entry name" value="Aldolase_TIM"/>
</dbReference>
<dbReference type="InterPro" id="IPR000262">
    <property type="entry name" value="FMN-dep_DH"/>
</dbReference>
<comment type="similarity">
    <text evidence="5">Belongs to the FMN-dependent alpha-hydroxy acid dehydrogenase family.</text>
</comment>
<evidence type="ECO:0000256" key="3">
    <source>
        <dbReference type="ARBA" id="ARBA00022643"/>
    </source>
</evidence>
<dbReference type="InterPro" id="IPR012133">
    <property type="entry name" value="Alpha-hydoxy_acid_DH_FMN"/>
</dbReference>
<keyword evidence="2 7" id="KW-0285">Flavoprotein</keyword>
<dbReference type="AlphaFoldDB" id="A0A366WTV8"/>
<feature type="binding site" evidence="7">
    <location>
        <position position="131"/>
    </location>
    <ligand>
        <name>FMN</name>
        <dbReference type="ChEBI" id="CHEBI:58210"/>
    </ligand>
</feature>
<dbReference type="GO" id="GO:0009060">
    <property type="term" value="P:aerobic respiration"/>
    <property type="evidence" value="ECO:0007669"/>
    <property type="project" value="TreeGrafter"/>
</dbReference>
<evidence type="ECO:0000256" key="4">
    <source>
        <dbReference type="ARBA" id="ARBA00023002"/>
    </source>
</evidence>
<dbReference type="PIRSF" id="PIRSF000138">
    <property type="entry name" value="Al-hdrx_acd_dh"/>
    <property type="match status" value="1"/>
</dbReference>
<reference evidence="9 10" key="1">
    <citation type="submission" date="2018-07" db="EMBL/GenBank/DDBJ databases">
        <title>Modular assembly of carbohydrate-degrading microbial communities in the ocean.</title>
        <authorList>
            <person name="Enke T.N."/>
            <person name="Datta M.S."/>
            <person name="Schwartzman J.A."/>
            <person name="Cermak N."/>
            <person name="Schmitz D.A."/>
            <person name="Barrere J."/>
            <person name="Cordero O.X."/>
        </authorList>
    </citation>
    <scope>NUCLEOTIDE SEQUENCE [LARGE SCALE GENOMIC DNA]</scope>
    <source>
        <strain evidence="9 10">C3M10</strain>
    </source>
</reference>
<protein>
    <submittedName>
        <fullName evidence="9">Alpha-hydroxy-acid oxidizing protein</fullName>
    </submittedName>
</protein>
<dbReference type="EMBL" id="QOCE01000045">
    <property type="protein sequence ID" value="RBW51482.1"/>
    <property type="molecule type" value="Genomic_DNA"/>
</dbReference>
<feature type="binding site" evidence="7">
    <location>
        <position position="168"/>
    </location>
    <ligand>
        <name>glyoxylate</name>
        <dbReference type="ChEBI" id="CHEBI:36655"/>
    </ligand>
</feature>
<feature type="binding site" evidence="7">
    <location>
        <position position="281"/>
    </location>
    <ligand>
        <name>glyoxylate</name>
        <dbReference type="ChEBI" id="CHEBI:36655"/>
    </ligand>
</feature>
<evidence type="ECO:0000259" key="8">
    <source>
        <dbReference type="PROSITE" id="PS51349"/>
    </source>
</evidence>
<feature type="binding site" evidence="7">
    <location>
        <position position="110"/>
    </location>
    <ligand>
        <name>FMN</name>
        <dbReference type="ChEBI" id="CHEBI:58210"/>
    </ligand>
</feature>
<dbReference type="GO" id="GO:0005886">
    <property type="term" value="C:plasma membrane"/>
    <property type="evidence" value="ECO:0007669"/>
    <property type="project" value="TreeGrafter"/>
</dbReference>
<dbReference type="Pfam" id="PF01070">
    <property type="entry name" value="FMN_dh"/>
    <property type="match status" value="1"/>
</dbReference>
<dbReference type="Proteomes" id="UP000252706">
    <property type="component" value="Unassembled WGS sequence"/>
</dbReference>
<evidence type="ECO:0000256" key="1">
    <source>
        <dbReference type="ARBA" id="ARBA00001917"/>
    </source>
</evidence>
<feature type="active site" description="Proton acceptor" evidence="6">
    <location>
        <position position="278"/>
    </location>
</feature>
<feature type="binding site" evidence="7">
    <location>
        <position position="276"/>
    </location>
    <ligand>
        <name>FMN</name>
        <dbReference type="ChEBI" id="CHEBI:58210"/>
    </ligand>
</feature>
<organism evidence="9 10">
    <name type="scientific">Phaeobacter gallaeciensis</name>
    <dbReference type="NCBI Taxonomy" id="60890"/>
    <lineage>
        <taxon>Bacteria</taxon>
        <taxon>Pseudomonadati</taxon>
        <taxon>Pseudomonadota</taxon>
        <taxon>Alphaproteobacteria</taxon>
        <taxon>Rhodobacterales</taxon>
        <taxon>Roseobacteraceae</taxon>
        <taxon>Phaeobacter</taxon>
    </lineage>
</organism>
<name>A0A366WTV8_9RHOB</name>
<dbReference type="PANTHER" id="PTHR10578:SF107">
    <property type="entry name" value="2-HYDROXYACID OXIDASE 1"/>
    <property type="match status" value="1"/>
</dbReference>